<dbReference type="Gene3D" id="2.30.29.30">
    <property type="entry name" value="Pleckstrin-homology domain (PH domain)/Phosphotyrosine-binding domain (PTB)"/>
    <property type="match status" value="1"/>
</dbReference>
<gene>
    <name evidence="6" type="ORF">BDW59DRAFT_27777</name>
</gene>
<dbReference type="CDD" id="cd13182">
    <property type="entry name" value="EVH1-like_Dcp1"/>
    <property type="match status" value="1"/>
</dbReference>
<keyword evidence="4" id="KW-0507">mRNA processing</keyword>
<feature type="region of interest" description="Disordered" evidence="5">
    <location>
        <begin position="1"/>
        <end position="40"/>
    </location>
</feature>
<reference evidence="6 7" key="1">
    <citation type="submission" date="2024-07" db="EMBL/GenBank/DDBJ databases">
        <title>Section-level genome sequencing and comparative genomics of Aspergillus sections Usti and Cavernicolus.</title>
        <authorList>
            <consortium name="Lawrence Berkeley National Laboratory"/>
            <person name="Nybo J.L."/>
            <person name="Vesth T.C."/>
            <person name="Theobald S."/>
            <person name="Frisvad J.C."/>
            <person name="Larsen T.O."/>
            <person name="Kjaerboelling I."/>
            <person name="Rothschild-Mancinelli K."/>
            <person name="Lyhne E.K."/>
            <person name="Kogle M.E."/>
            <person name="Barry K."/>
            <person name="Clum A."/>
            <person name="Na H."/>
            <person name="Ledsgaard L."/>
            <person name="Lin J."/>
            <person name="Lipzen A."/>
            <person name="Kuo A."/>
            <person name="Riley R."/>
            <person name="Mondo S."/>
            <person name="LaButti K."/>
            <person name="Haridas S."/>
            <person name="Pangalinan J."/>
            <person name="Salamov A.A."/>
            <person name="Simmons B.A."/>
            <person name="Magnuson J.K."/>
            <person name="Chen J."/>
            <person name="Drula E."/>
            <person name="Henrissat B."/>
            <person name="Wiebenga A."/>
            <person name="Lubbers R.J."/>
            <person name="Gomes A.C."/>
            <person name="Makela M.R."/>
            <person name="Stajich J."/>
            <person name="Grigoriev I.V."/>
            <person name="Mortensen U.H."/>
            <person name="De vries R.P."/>
            <person name="Baker S.E."/>
            <person name="Andersen M.R."/>
        </authorList>
    </citation>
    <scope>NUCLEOTIDE SEQUENCE [LARGE SCALE GENOMIC DNA]</scope>
    <source>
        <strain evidence="6 7">CBS 600.67</strain>
    </source>
</reference>
<dbReference type="PANTHER" id="PTHR16290:SF0">
    <property type="entry name" value="DECAPPING PROTEIN 1, ISOFORM A"/>
    <property type="match status" value="1"/>
</dbReference>
<dbReference type="PANTHER" id="PTHR16290">
    <property type="entry name" value="TRANSCRIPTION FACTOR SMIF DECAPPING ENZYME DCP1"/>
    <property type="match status" value="1"/>
</dbReference>
<evidence type="ECO:0000313" key="6">
    <source>
        <dbReference type="EMBL" id="KAL2813807.1"/>
    </source>
</evidence>
<sequence>MASRKPRRPNNYHTNNTPHSNNNRHSQGYPQPSDYESDYQAYLSDTHQMPDQQDQSIPSAPLRSNEDLNLSVLRRHNPAVNSIQSIAPFSVIYTFSPSTRQWEKTGVEGTLFVCQLIPGSLGEERYCVFVLNRRGLNNFGLHLTDSENVEITDEFIILKSDSDATGNNSTGAPLANNTRANGDIHIYGVWVFSEPPPSSTAETRNINAQAIRECAFLAGQSLKLARERLEATRQNGFHAAVSAAAVTSDPIDEVQASVPMGRQISLRDLFGQERAQDDAWSVKAHSGAPGHGPQAPMFEAPPIGPGLQQQDILGDLFRRSGLAYTGGPQT</sequence>
<organism evidence="6 7">
    <name type="scientific">Aspergillus cavernicola</name>
    <dbReference type="NCBI Taxonomy" id="176166"/>
    <lineage>
        <taxon>Eukaryota</taxon>
        <taxon>Fungi</taxon>
        <taxon>Dikarya</taxon>
        <taxon>Ascomycota</taxon>
        <taxon>Pezizomycotina</taxon>
        <taxon>Eurotiomycetes</taxon>
        <taxon>Eurotiomycetidae</taxon>
        <taxon>Eurotiales</taxon>
        <taxon>Aspergillaceae</taxon>
        <taxon>Aspergillus</taxon>
        <taxon>Aspergillus subgen. Nidulantes</taxon>
    </lineage>
</organism>
<evidence type="ECO:0000256" key="2">
    <source>
        <dbReference type="ARBA" id="ARBA00008778"/>
    </source>
</evidence>
<evidence type="ECO:0000256" key="3">
    <source>
        <dbReference type="ARBA" id="ARBA00022490"/>
    </source>
</evidence>
<feature type="compositionally biased region" description="Polar residues" evidence="5">
    <location>
        <begin position="11"/>
        <end position="30"/>
    </location>
</feature>
<comment type="caution">
    <text evidence="6">The sequence shown here is derived from an EMBL/GenBank/DDBJ whole genome shotgun (WGS) entry which is preliminary data.</text>
</comment>
<dbReference type="InterPro" id="IPR010334">
    <property type="entry name" value="Dcp1"/>
</dbReference>
<dbReference type="InterPro" id="IPR011993">
    <property type="entry name" value="PH-like_dom_sf"/>
</dbReference>
<dbReference type="SUPFAM" id="SSF50729">
    <property type="entry name" value="PH domain-like"/>
    <property type="match status" value="1"/>
</dbReference>
<dbReference type="Proteomes" id="UP001610335">
    <property type="component" value="Unassembled WGS sequence"/>
</dbReference>
<feature type="region of interest" description="Disordered" evidence="5">
    <location>
        <begin position="277"/>
        <end position="305"/>
    </location>
</feature>
<proteinExistence type="inferred from homology"/>
<evidence type="ECO:0000313" key="7">
    <source>
        <dbReference type="Proteomes" id="UP001610335"/>
    </source>
</evidence>
<comment type="similarity">
    <text evidence="2">Belongs to the DCP1 family.</text>
</comment>
<dbReference type="Pfam" id="PF06058">
    <property type="entry name" value="DCP1"/>
    <property type="match status" value="1"/>
</dbReference>
<feature type="compositionally biased region" description="Basic residues" evidence="5">
    <location>
        <begin position="1"/>
        <end position="10"/>
    </location>
</feature>
<comment type="subcellular location">
    <subcellularLocation>
        <location evidence="1">Cytoplasm</location>
    </subcellularLocation>
</comment>
<evidence type="ECO:0000256" key="4">
    <source>
        <dbReference type="ARBA" id="ARBA00022664"/>
    </source>
</evidence>
<keyword evidence="7" id="KW-1185">Reference proteome</keyword>
<evidence type="ECO:0000256" key="5">
    <source>
        <dbReference type="SAM" id="MobiDB-lite"/>
    </source>
</evidence>
<protein>
    <recommendedName>
        <fullName evidence="8">Decapping enzyme Dcp1</fullName>
    </recommendedName>
</protein>
<accession>A0ABR4HGB0</accession>
<dbReference type="EMBL" id="JBFXLS010000136">
    <property type="protein sequence ID" value="KAL2813807.1"/>
    <property type="molecule type" value="Genomic_DNA"/>
</dbReference>
<evidence type="ECO:0000256" key="1">
    <source>
        <dbReference type="ARBA" id="ARBA00004496"/>
    </source>
</evidence>
<name>A0ABR4HGB0_9EURO</name>
<evidence type="ECO:0008006" key="8">
    <source>
        <dbReference type="Google" id="ProtNLM"/>
    </source>
</evidence>
<keyword evidence="3" id="KW-0963">Cytoplasm</keyword>